<organism evidence="15 16">
    <name type="scientific">Viridibacterium curvum</name>
    <dbReference type="NCBI Taxonomy" id="1101404"/>
    <lineage>
        <taxon>Bacteria</taxon>
        <taxon>Pseudomonadati</taxon>
        <taxon>Pseudomonadota</taxon>
        <taxon>Betaproteobacteria</taxon>
        <taxon>Rhodocyclales</taxon>
        <taxon>Rhodocyclaceae</taxon>
        <taxon>Viridibacterium</taxon>
    </lineage>
</organism>
<keyword evidence="5" id="KW-0808">Transferase</keyword>
<feature type="transmembrane region" description="Helical" evidence="12">
    <location>
        <begin position="107"/>
        <end position="129"/>
    </location>
</feature>
<dbReference type="Proteomes" id="UP001500547">
    <property type="component" value="Unassembled WGS sequence"/>
</dbReference>
<evidence type="ECO:0000256" key="11">
    <source>
        <dbReference type="SAM" id="MobiDB-lite"/>
    </source>
</evidence>
<dbReference type="CDD" id="cd00082">
    <property type="entry name" value="HisKA"/>
    <property type="match status" value="1"/>
</dbReference>
<proteinExistence type="predicted"/>
<dbReference type="InterPro" id="IPR036890">
    <property type="entry name" value="HATPase_C_sf"/>
</dbReference>
<keyword evidence="9" id="KW-0902">Two-component regulatory system</keyword>
<evidence type="ECO:0000256" key="8">
    <source>
        <dbReference type="ARBA" id="ARBA00022989"/>
    </source>
</evidence>
<gene>
    <name evidence="15" type="ORF">GCM10025770_25600</name>
</gene>
<dbReference type="PANTHER" id="PTHR45436:SF15">
    <property type="entry name" value="SENSOR HISTIDINE KINASE CUSS"/>
    <property type="match status" value="1"/>
</dbReference>
<comment type="caution">
    <text evidence="15">The sequence shown here is derived from an EMBL/GenBank/DDBJ whole genome shotgun (WGS) entry which is preliminary data.</text>
</comment>
<dbReference type="EMBL" id="BAABLD010000008">
    <property type="protein sequence ID" value="GAA5167249.1"/>
    <property type="molecule type" value="Genomic_DNA"/>
</dbReference>
<keyword evidence="10 12" id="KW-0472">Membrane</keyword>
<protein>
    <recommendedName>
        <fullName evidence="3">histidine kinase</fullName>
        <ecNumber evidence="3">2.7.13.3</ecNumber>
    </recommendedName>
</protein>
<dbReference type="InterPro" id="IPR003661">
    <property type="entry name" value="HisK_dim/P_dom"/>
</dbReference>
<dbReference type="SUPFAM" id="SSF158472">
    <property type="entry name" value="HAMP domain-like"/>
    <property type="match status" value="1"/>
</dbReference>
<dbReference type="Gene3D" id="3.30.565.10">
    <property type="entry name" value="Histidine kinase-like ATPase, C-terminal domain"/>
    <property type="match status" value="1"/>
</dbReference>
<dbReference type="InterPro" id="IPR050428">
    <property type="entry name" value="TCS_sensor_his_kinase"/>
</dbReference>
<evidence type="ECO:0000256" key="1">
    <source>
        <dbReference type="ARBA" id="ARBA00000085"/>
    </source>
</evidence>
<dbReference type="InterPro" id="IPR005467">
    <property type="entry name" value="His_kinase_dom"/>
</dbReference>
<evidence type="ECO:0000256" key="10">
    <source>
        <dbReference type="ARBA" id="ARBA00023136"/>
    </source>
</evidence>
<feature type="region of interest" description="Disordered" evidence="11">
    <location>
        <begin position="65"/>
        <end position="95"/>
    </location>
</feature>
<dbReference type="CDD" id="cd06225">
    <property type="entry name" value="HAMP"/>
    <property type="match status" value="1"/>
</dbReference>
<evidence type="ECO:0000259" key="14">
    <source>
        <dbReference type="PROSITE" id="PS50885"/>
    </source>
</evidence>
<dbReference type="PRINTS" id="PR00344">
    <property type="entry name" value="BCTRLSENSOR"/>
</dbReference>
<evidence type="ECO:0000256" key="2">
    <source>
        <dbReference type="ARBA" id="ARBA00004141"/>
    </source>
</evidence>
<keyword evidence="8 12" id="KW-1133">Transmembrane helix</keyword>
<keyword evidence="7" id="KW-0418">Kinase</keyword>
<evidence type="ECO:0000313" key="16">
    <source>
        <dbReference type="Proteomes" id="UP001500547"/>
    </source>
</evidence>
<comment type="catalytic activity">
    <reaction evidence="1">
        <text>ATP + protein L-histidine = ADP + protein N-phospho-L-histidine.</text>
        <dbReference type="EC" id="2.7.13.3"/>
    </reaction>
</comment>
<dbReference type="SUPFAM" id="SSF47384">
    <property type="entry name" value="Homodimeric domain of signal transducing histidine kinase"/>
    <property type="match status" value="1"/>
</dbReference>
<reference evidence="16" key="1">
    <citation type="journal article" date="2019" name="Int. J. Syst. Evol. Microbiol.">
        <title>The Global Catalogue of Microorganisms (GCM) 10K type strain sequencing project: providing services to taxonomists for standard genome sequencing and annotation.</title>
        <authorList>
            <consortium name="The Broad Institute Genomics Platform"/>
            <consortium name="The Broad Institute Genome Sequencing Center for Infectious Disease"/>
            <person name="Wu L."/>
            <person name="Ma J."/>
        </authorList>
    </citation>
    <scope>NUCLEOTIDE SEQUENCE [LARGE SCALE GENOMIC DNA]</scope>
    <source>
        <strain evidence="16">JCM 18715</strain>
    </source>
</reference>
<dbReference type="PANTHER" id="PTHR45436">
    <property type="entry name" value="SENSOR HISTIDINE KINASE YKOH"/>
    <property type="match status" value="1"/>
</dbReference>
<dbReference type="Pfam" id="PF02518">
    <property type="entry name" value="HATPase_c"/>
    <property type="match status" value="1"/>
</dbReference>
<dbReference type="Gene3D" id="1.10.8.500">
    <property type="entry name" value="HAMP domain in histidine kinase"/>
    <property type="match status" value="1"/>
</dbReference>
<dbReference type="SMART" id="SM00387">
    <property type="entry name" value="HATPase_c"/>
    <property type="match status" value="1"/>
</dbReference>
<evidence type="ECO:0000256" key="5">
    <source>
        <dbReference type="ARBA" id="ARBA00022679"/>
    </source>
</evidence>
<dbReference type="PROSITE" id="PS50885">
    <property type="entry name" value="HAMP"/>
    <property type="match status" value="1"/>
</dbReference>
<dbReference type="InterPro" id="IPR003594">
    <property type="entry name" value="HATPase_dom"/>
</dbReference>
<keyword evidence="16" id="KW-1185">Reference proteome</keyword>
<name>A0ABP9QTU8_9RHOO</name>
<feature type="transmembrane region" description="Helical" evidence="12">
    <location>
        <begin position="12"/>
        <end position="39"/>
    </location>
</feature>
<dbReference type="InterPro" id="IPR004358">
    <property type="entry name" value="Sig_transdc_His_kin-like_C"/>
</dbReference>
<dbReference type="EC" id="2.7.13.3" evidence="3"/>
<dbReference type="Pfam" id="PF00672">
    <property type="entry name" value="HAMP"/>
    <property type="match status" value="1"/>
</dbReference>
<feature type="domain" description="HAMP" evidence="14">
    <location>
        <begin position="126"/>
        <end position="181"/>
    </location>
</feature>
<evidence type="ECO:0000256" key="4">
    <source>
        <dbReference type="ARBA" id="ARBA00022553"/>
    </source>
</evidence>
<sequence>MSEPSLPLRRSTLGLLFVRLFLILLAAQLLAVLGVSFMFSLQSHKREDFQRGILSLPGMPPPMFDNDGRPVFRGPPPGAPGRPPHDAGPPGGPSDEPGFSFLPRIPFVPVLSGVVVSFLFAALLAWYIAKPVRRMQQAFAALSHGDLSVRLGEGMGRGRDELALLSRDFDSMAAQLQALVDGQRRLFHDISHELRSPLARIQAAIGLARQQPERAEQTLQRIERESVRMDKLIAELLTLARLEAGGQTLQGSPVVLIELLTDLVEDAQLEAAARSCRVSMEPGVPVQVQGDAELLRSAMENIVRNAVKHAPQGSVVRIDLQFGAAGWVDVTVTDQGRGVPPEALTAIFKPFFRSGAQGGDGHGLGLAITQRIIAMHGGKVWAENLREGGFAVHVSLPELRIAAP</sequence>
<comment type="subcellular location">
    <subcellularLocation>
        <location evidence="2">Membrane</location>
        <topology evidence="2">Multi-pass membrane protein</topology>
    </subcellularLocation>
</comment>
<feature type="domain" description="Histidine kinase" evidence="13">
    <location>
        <begin position="189"/>
        <end position="400"/>
    </location>
</feature>
<evidence type="ECO:0000256" key="7">
    <source>
        <dbReference type="ARBA" id="ARBA00022777"/>
    </source>
</evidence>
<evidence type="ECO:0000256" key="9">
    <source>
        <dbReference type="ARBA" id="ARBA00023012"/>
    </source>
</evidence>
<accession>A0ABP9QTU8</accession>
<dbReference type="InterPro" id="IPR003660">
    <property type="entry name" value="HAMP_dom"/>
</dbReference>
<evidence type="ECO:0000259" key="13">
    <source>
        <dbReference type="PROSITE" id="PS50109"/>
    </source>
</evidence>
<dbReference type="PROSITE" id="PS50109">
    <property type="entry name" value="HIS_KIN"/>
    <property type="match status" value="1"/>
</dbReference>
<dbReference type="SMART" id="SM00388">
    <property type="entry name" value="HisKA"/>
    <property type="match status" value="1"/>
</dbReference>
<dbReference type="Gene3D" id="1.10.287.130">
    <property type="match status" value="1"/>
</dbReference>
<evidence type="ECO:0000313" key="15">
    <source>
        <dbReference type="EMBL" id="GAA5167249.1"/>
    </source>
</evidence>
<evidence type="ECO:0000256" key="3">
    <source>
        <dbReference type="ARBA" id="ARBA00012438"/>
    </source>
</evidence>
<dbReference type="RefSeq" id="WP_345533376.1">
    <property type="nucleotide sequence ID" value="NZ_BAABLD010000008.1"/>
</dbReference>
<dbReference type="Pfam" id="PF00512">
    <property type="entry name" value="HisKA"/>
    <property type="match status" value="1"/>
</dbReference>
<dbReference type="SMART" id="SM00304">
    <property type="entry name" value="HAMP"/>
    <property type="match status" value="1"/>
</dbReference>
<dbReference type="SUPFAM" id="SSF55874">
    <property type="entry name" value="ATPase domain of HSP90 chaperone/DNA topoisomerase II/histidine kinase"/>
    <property type="match status" value="1"/>
</dbReference>
<evidence type="ECO:0000256" key="12">
    <source>
        <dbReference type="SAM" id="Phobius"/>
    </source>
</evidence>
<feature type="compositionally biased region" description="Pro residues" evidence="11">
    <location>
        <begin position="73"/>
        <end position="92"/>
    </location>
</feature>
<keyword evidence="6 12" id="KW-0812">Transmembrane</keyword>
<keyword evidence="4" id="KW-0597">Phosphoprotein</keyword>
<evidence type="ECO:0000256" key="6">
    <source>
        <dbReference type="ARBA" id="ARBA00022692"/>
    </source>
</evidence>
<dbReference type="InterPro" id="IPR036097">
    <property type="entry name" value="HisK_dim/P_sf"/>
</dbReference>